<reference evidence="1" key="1">
    <citation type="journal article" date="2021" name="New Phytol.">
        <title>Evolutionary innovations through gain and loss of genes in the ectomycorrhizal Boletales.</title>
        <authorList>
            <person name="Wu G."/>
            <person name="Miyauchi S."/>
            <person name="Morin E."/>
            <person name="Kuo A."/>
            <person name="Drula E."/>
            <person name="Varga T."/>
            <person name="Kohler A."/>
            <person name="Feng B."/>
            <person name="Cao Y."/>
            <person name="Lipzen A."/>
            <person name="Daum C."/>
            <person name="Hundley H."/>
            <person name="Pangilinan J."/>
            <person name="Johnson J."/>
            <person name="Barry K."/>
            <person name="LaButti K."/>
            <person name="Ng V."/>
            <person name="Ahrendt S."/>
            <person name="Min B."/>
            <person name="Choi I.G."/>
            <person name="Park H."/>
            <person name="Plett J.M."/>
            <person name="Magnuson J."/>
            <person name="Spatafora J.W."/>
            <person name="Nagy L.G."/>
            <person name="Henrissat B."/>
            <person name="Grigoriev I.V."/>
            <person name="Yang Z.L."/>
            <person name="Xu J."/>
            <person name="Martin F.M."/>
        </authorList>
    </citation>
    <scope>NUCLEOTIDE SEQUENCE</scope>
    <source>
        <strain evidence="1">KUC20120723A-06</strain>
    </source>
</reference>
<keyword evidence="2" id="KW-1185">Reference proteome</keyword>
<proteinExistence type="predicted"/>
<evidence type="ECO:0000313" key="1">
    <source>
        <dbReference type="EMBL" id="KAH7923912.1"/>
    </source>
</evidence>
<name>A0ACB8BGI6_9AGAM</name>
<dbReference type="EMBL" id="MU266439">
    <property type="protein sequence ID" value="KAH7923912.1"/>
    <property type="molecule type" value="Genomic_DNA"/>
</dbReference>
<organism evidence="1 2">
    <name type="scientific">Leucogyrophana mollusca</name>
    <dbReference type="NCBI Taxonomy" id="85980"/>
    <lineage>
        <taxon>Eukaryota</taxon>
        <taxon>Fungi</taxon>
        <taxon>Dikarya</taxon>
        <taxon>Basidiomycota</taxon>
        <taxon>Agaricomycotina</taxon>
        <taxon>Agaricomycetes</taxon>
        <taxon>Agaricomycetidae</taxon>
        <taxon>Boletales</taxon>
        <taxon>Boletales incertae sedis</taxon>
        <taxon>Leucogyrophana</taxon>
    </lineage>
</organism>
<comment type="caution">
    <text evidence="1">The sequence shown here is derived from an EMBL/GenBank/DDBJ whole genome shotgun (WGS) entry which is preliminary data.</text>
</comment>
<sequence length="269" mass="29798">MTADAQLYGFPPGYFVIRSVATGRLWDVSLDEVEDGTEIILWPEKDNSLVEGKVVESNNQVFFIDTSGALCSRSSGHAIDVEEERLVLRHRRPISQPFPNAYSHPLPQFSYSPETREITVSFASDPAYPPSSDGSPPSNGWRRKSYILTSIPMRKPKSLMDNAAAFLSSAVTTPLSFFGTITAQPKATPEDVFSGDIDLTEDEILEQERGEEGEADDSSELSRKVRVLAIDPRDSPPAGENARMRRQWTILPLRTRSASHRTASPRKSG</sequence>
<accession>A0ACB8BGI6</accession>
<dbReference type="Proteomes" id="UP000790709">
    <property type="component" value="Unassembled WGS sequence"/>
</dbReference>
<evidence type="ECO:0000313" key="2">
    <source>
        <dbReference type="Proteomes" id="UP000790709"/>
    </source>
</evidence>
<protein>
    <submittedName>
        <fullName evidence="1">Uncharacterized protein</fullName>
    </submittedName>
</protein>
<gene>
    <name evidence="1" type="ORF">BV22DRAFT_1105824</name>
</gene>